<accession>A0ABM8FS75</accession>
<dbReference type="EC" id="3.1.3.12" evidence="3"/>
<dbReference type="InterPro" id="IPR003337">
    <property type="entry name" value="Trehalose_PPase"/>
</dbReference>
<name>A0ABM8FS75_9MICO</name>
<dbReference type="EMBL" id="AP027728">
    <property type="protein sequence ID" value="BDZ38525.1"/>
    <property type="molecule type" value="Genomic_DNA"/>
</dbReference>
<gene>
    <name evidence="5" type="ORF">GCM10025863_11390</name>
</gene>
<evidence type="ECO:0000256" key="1">
    <source>
        <dbReference type="ARBA" id="ARBA00022801"/>
    </source>
</evidence>
<keyword evidence="6" id="KW-1185">Reference proteome</keyword>
<evidence type="ECO:0000256" key="4">
    <source>
        <dbReference type="SAM" id="MobiDB-lite"/>
    </source>
</evidence>
<evidence type="ECO:0000256" key="3">
    <source>
        <dbReference type="RuleBase" id="RU361117"/>
    </source>
</evidence>
<dbReference type="InterPro" id="IPR023214">
    <property type="entry name" value="HAD_sf"/>
</dbReference>
<protein>
    <recommendedName>
        <fullName evidence="3">Trehalose 6-phosphate phosphatase</fullName>
        <ecNumber evidence="3">3.1.3.12</ecNumber>
    </recommendedName>
</protein>
<comment type="cofactor">
    <cofactor evidence="3">
        <name>Mg(2+)</name>
        <dbReference type="ChEBI" id="CHEBI:18420"/>
    </cofactor>
</comment>
<keyword evidence="1 3" id="KW-0378">Hydrolase</keyword>
<keyword evidence="3" id="KW-0460">Magnesium</keyword>
<dbReference type="Proteomes" id="UP001321543">
    <property type="component" value="Chromosome"/>
</dbReference>
<dbReference type="Gene3D" id="3.40.50.1000">
    <property type="entry name" value="HAD superfamily/HAD-like"/>
    <property type="match status" value="1"/>
</dbReference>
<proteinExistence type="inferred from homology"/>
<dbReference type="PANTHER" id="PTHR43768">
    <property type="entry name" value="TREHALOSE 6-PHOSPHATE PHOSPHATASE"/>
    <property type="match status" value="1"/>
</dbReference>
<evidence type="ECO:0000313" key="5">
    <source>
        <dbReference type="EMBL" id="BDZ38525.1"/>
    </source>
</evidence>
<dbReference type="Pfam" id="PF02358">
    <property type="entry name" value="Trehalose_PPase"/>
    <property type="match status" value="1"/>
</dbReference>
<comment type="similarity">
    <text evidence="3">Belongs to the trehalose phosphatase family.</text>
</comment>
<dbReference type="NCBIfam" id="TIGR00685">
    <property type="entry name" value="T6PP"/>
    <property type="match status" value="1"/>
</dbReference>
<dbReference type="Gene3D" id="3.30.70.1020">
    <property type="entry name" value="Trehalose-6-phosphate phosphatase related protein, domain 2"/>
    <property type="match status" value="1"/>
</dbReference>
<evidence type="ECO:0000313" key="6">
    <source>
        <dbReference type="Proteomes" id="UP001321543"/>
    </source>
</evidence>
<feature type="compositionally biased region" description="Polar residues" evidence="4">
    <location>
        <begin position="250"/>
        <end position="259"/>
    </location>
</feature>
<feature type="region of interest" description="Disordered" evidence="4">
    <location>
        <begin position="239"/>
        <end position="336"/>
    </location>
</feature>
<comment type="pathway">
    <text evidence="3">Glycan biosynthesis; trehalose biosynthesis.</text>
</comment>
<dbReference type="PANTHER" id="PTHR43768:SF3">
    <property type="entry name" value="TREHALOSE 6-PHOSPHATE PHOSPHATASE"/>
    <property type="match status" value="1"/>
</dbReference>
<comment type="function">
    <text evidence="2 3">Removes the phosphate from trehalose 6-phosphate to produce free trehalose.</text>
</comment>
<keyword evidence="3" id="KW-0479">Metal-binding</keyword>
<evidence type="ECO:0000256" key="2">
    <source>
        <dbReference type="ARBA" id="ARBA00024179"/>
    </source>
</evidence>
<dbReference type="InterPro" id="IPR044651">
    <property type="entry name" value="OTSB-like"/>
</dbReference>
<dbReference type="RefSeq" id="WP_286302365.1">
    <property type="nucleotide sequence ID" value="NZ_AP027728.1"/>
</dbReference>
<dbReference type="InterPro" id="IPR036412">
    <property type="entry name" value="HAD-like_sf"/>
</dbReference>
<sequence length="336" mass="36262">MTRNWSKDTPDPAVTAIARTPVLLVALDFDGTASPLVPEPMKARAIPEIADVVARLAAMPDTEVAYVSGRSLVHLREIAEHAEDSPVILAGSHGAQYWFPGEGEADVVESAQDRDLRESLYAELEPLLTQYPGVELERKTFGVGIHGRPAEPAVERAAFAAVDEVLARRAAHWRRRTGDRILEFSSRDEGKDAAIGMLRDRTGATGILFAGDDVTDEDALRALGPDDLGVRVGEGRPQRRCVWDPHSRSPKSWTSSRPNVTPVGNRLPSCPPTKILPARPGRPPTSTSSRAAASSPTASRRPPPAECSVPWAWATPTGTSRRSASRRAGTRSRPAT</sequence>
<reference evidence="6" key="1">
    <citation type="journal article" date="2019" name="Int. J. Syst. Evol. Microbiol.">
        <title>The Global Catalogue of Microorganisms (GCM) 10K type strain sequencing project: providing services to taxonomists for standard genome sequencing and annotation.</title>
        <authorList>
            <consortium name="The Broad Institute Genomics Platform"/>
            <consortium name="The Broad Institute Genome Sequencing Center for Infectious Disease"/>
            <person name="Wu L."/>
            <person name="Ma J."/>
        </authorList>
    </citation>
    <scope>NUCLEOTIDE SEQUENCE [LARGE SCALE GENOMIC DNA]</scope>
    <source>
        <strain evidence="6">NBRC 106310</strain>
    </source>
</reference>
<comment type="catalytic activity">
    <reaction evidence="3">
        <text>alpha,alpha-trehalose 6-phosphate + H2O = alpha,alpha-trehalose + phosphate</text>
        <dbReference type="Rhea" id="RHEA:23420"/>
        <dbReference type="ChEBI" id="CHEBI:15377"/>
        <dbReference type="ChEBI" id="CHEBI:16551"/>
        <dbReference type="ChEBI" id="CHEBI:43474"/>
        <dbReference type="ChEBI" id="CHEBI:58429"/>
        <dbReference type="EC" id="3.1.3.12"/>
    </reaction>
</comment>
<organism evidence="5 6">
    <name type="scientific">Microbacterium suwonense</name>
    <dbReference type="NCBI Taxonomy" id="683047"/>
    <lineage>
        <taxon>Bacteria</taxon>
        <taxon>Bacillati</taxon>
        <taxon>Actinomycetota</taxon>
        <taxon>Actinomycetes</taxon>
        <taxon>Micrococcales</taxon>
        <taxon>Microbacteriaceae</taxon>
        <taxon>Microbacterium</taxon>
    </lineage>
</organism>
<feature type="compositionally biased region" description="Low complexity" evidence="4">
    <location>
        <begin position="284"/>
        <end position="300"/>
    </location>
</feature>
<dbReference type="SUPFAM" id="SSF56784">
    <property type="entry name" value="HAD-like"/>
    <property type="match status" value="1"/>
</dbReference>